<dbReference type="SMART" id="SM00082">
    <property type="entry name" value="LRRCT"/>
    <property type="match status" value="1"/>
</dbReference>
<protein>
    <recommendedName>
        <fullName evidence="6">LRRCT domain-containing protein</fullName>
    </recommendedName>
</protein>
<dbReference type="InterPro" id="IPR003591">
    <property type="entry name" value="Leu-rich_rpt_typical-subtyp"/>
</dbReference>
<keyword evidence="3" id="KW-0677">Repeat</keyword>
<dbReference type="Proteomes" id="UP001311232">
    <property type="component" value="Unassembled WGS sequence"/>
</dbReference>
<keyword evidence="2" id="KW-0732">Signal</keyword>
<feature type="transmembrane region" description="Helical" evidence="5">
    <location>
        <begin position="681"/>
        <end position="708"/>
    </location>
</feature>
<evidence type="ECO:0000256" key="1">
    <source>
        <dbReference type="ARBA" id="ARBA00022614"/>
    </source>
</evidence>
<dbReference type="PANTHER" id="PTHR45712:SF22">
    <property type="entry name" value="INSULIN-LIKE GROWTH FACTOR-BINDING PROTEIN COMPLEX ACID LABILE SUBUNIT"/>
    <property type="match status" value="1"/>
</dbReference>
<evidence type="ECO:0000313" key="8">
    <source>
        <dbReference type="Proteomes" id="UP001311232"/>
    </source>
</evidence>
<accession>A0AAV9RI81</accession>
<dbReference type="Gene3D" id="3.80.10.10">
    <property type="entry name" value="Ribonuclease Inhibitor"/>
    <property type="match status" value="2"/>
</dbReference>
<comment type="caution">
    <text evidence="7">The sequence shown here is derived from an EMBL/GenBank/DDBJ whole genome shotgun (WGS) entry which is preliminary data.</text>
</comment>
<evidence type="ECO:0000256" key="4">
    <source>
        <dbReference type="ARBA" id="ARBA00023180"/>
    </source>
</evidence>
<evidence type="ECO:0000256" key="5">
    <source>
        <dbReference type="SAM" id="Phobius"/>
    </source>
</evidence>
<reference evidence="7 8" key="1">
    <citation type="submission" date="2021-06" db="EMBL/GenBank/DDBJ databases">
        <authorList>
            <person name="Palmer J.M."/>
        </authorList>
    </citation>
    <scope>NUCLEOTIDE SEQUENCE [LARGE SCALE GENOMIC DNA]</scope>
    <source>
        <strain evidence="7 8">MEX-2019</strain>
        <tissue evidence="7">Muscle</tissue>
    </source>
</reference>
<evidence type="ECO:0000256" key="2">
    <source>
        <dbReference type="ARBA" id="ARBA00022729"/>
    </source>
</evidence>
<sequence length="736" mass="82821">MTMDASDSQTTKLTRASAIPEQGFQNKSIWVSLLRSNGNHVFNLKDDPDIQNKILALLFHKTLAPVEKDVGMKLGNKLADIEELLTVWEDLELQKKISAKAAEGKSTTTKRGERTLWMILTLIMTPLLNCNNFCPDICQCRSSGHIACSGHDAKDVLQQLTVHTYTLLLDKANMKILSERSLADRDLLLRFGLINSHLHTIHPLAFHAAPQLKSVKLTDNDLSTLPARVFSPLTVVEEIYLDGNQLEIIGPDMFEGLDGLLTLDLSRNKIRNLPSDIFHGLTNILILNLGRNNIKKLPPTMFHSLTKLQTLRIYYNELEVLEAGIFDQLVNLTVLNLHHNQIKSLPPQVFWSLENLTDLTLSSNHLKDVPHKSFYNMPKLKKLTIYSNPLSSLPDDLMGHMPKMTQFYLYGTNLPTVPGNLFANMSGLLELNLHLNDKLRYLPPDLFCCLPNLKKLSLRNNTLQDLHPNLFSTLTTLGILLLNDNKLKTLPENIFQNLTLLVTINLKNNNLNTLPGDIFLSNTALKALSLSGNPWNCNCVIRGIAKWIRQNEHVVLDKDDVICHSPLYNLLRRLQSLPDDEFNFCDGKGKKGFFLTQTNTYKHTQTPQYSSVTPTKKSTILETITYPVLVYTTSSSHTDEAPAVSHIFHDILVVEQGPAYVHHNIHNGWVYVWFLPSGSALVGSIMFCYILLLGMGLMLILAAMYGMYRLSTAMDKLKAECAQEEEHAVLSGLVHT</sequence>
<evidence type="ECO:0000313" key="7">
    <source>
        <dbReference type="EMBL" id="KAK5608754.1"/>
    </source>
</evidence>
<organism evidence="7 8">
    <name type="scientific">Crenichthys baileyi</name>
    <name type="common">White River springfish</name>
    <dbReference type="NCBI Taxonomy" id="28760"/>
    <lineage>
        <taxon>Eukaryota</taxon>
        <taxon>Metazoa</taxon>
        <taxon>Chordata</taxon>
        <taxon>Craniata</taxon>
        <taxon>Vertebrata</taxon>
        <taxon>Euteleostomi</taxon>
        <taxon>Actinopterygii</taxon>
        <taxon>Neopterygii</taxon>
        <taxon>Teleostei</taxon>
        <taxon>Neoteleostei</taxon>
        <taxon>Acanthomorphata</taxon>
        <taxon>Ovalentaria</taxon>
        <taxon>Atherinomorphae</taxon>
        <taxon>Cyprinodontiformes</taxon>
        <taxon>Goodeidae</taxon>
        <taxon>Crenichthys</taxon>
    </lineage>
</organism>
<dbReference type="SMART" id="SM00369">
    <property type="entry name" value="LRR_TYP"/>
    <property type="match status" value="13"/>
</dbReference>
<gene>
    <name evidence="7" type="ORF">CRENBAI_020716</name>
</gene>
<dbReference type="EMBL" id="JAHHUM010001784">
    <property type="protein sequence ID" value="KAK5608754.1"/>
    <property type="molecule type" value="Genomic_DNA"/>
</dbReference>
<feature type="domain" description="LRRCT" evidence="6">
    <location>
        <begin position="533"/>
        <end position="586"/>
    </location>
</feature>
<proteinExistence type="predicted"/>
<evidence type="ECO:0000259" key="6">
    <source>
        <dbReference type="SMART" id="SM00082"/>
    </source>
</evidence>
<keyword evidence="8" id="KW-1185">Reference proteome</keyword>
<dbReference type="InterPro" id="IPR032675">
    <property type="entry name" value="LRR_dom_sf"/>
</dbReference>
<dbReference type="FunFam" id="3.80.10.10:FF:000770">
    <property type="entry name" value="Uncharacterized protein"/>
    <property type="match status" value="1"/>
</dbReference>
<dbReference type="PROSITE" id="PS51450">
    <property type="entry name" value="LRR"/>
    <property type="match status" value="4"/>
</dbReference>
<dbReference type="AlphaFoldDB" id="A0AAV9RI81"/>
<dbReference type="InterPro" id="IPR000483">
    <property type="entry name" value="Cys-rich_flank_reg_C"/>
</dbReference>
<keyword evidence="1" id="KW-0433">Leucine-rich repeat</keyword>
<keyword evidence="4" id="KW-0325">Glycoprotein</keyword>
<dbReference type="SUPFAM" id="SSF52058">
    <property type="entry name" value="L domain-like"/>
    <property type="match status" value="1"/>
</dbReference>
<dbReference type="InterPro" id="IPR001611">
    <property type="entry name" value="Leu-rich_rpt"/>
</dbReference>
<keyword evidence="5" id="KW-0472">Membrane</keyword>
<keyword evidence="5" id="KW-0812">Transmembrane</keyword>
<dbReference type="SMART" id="SM00364">
    <property type="entry name" value="LRR_BAC"/>
    <property type="match status" value="6"/>
</dbReference>
<dbReference type="PANTHER" id="PTHR45712">
    <property type="entry name" value="AGAP008170-PA"/>
    <property type="match status" value="1"/>
</dbReference>
<keyword evidence="5" id="KW-1133">Transmembrane helix</keyword>
<dbReference type="Pfam" id="PF13855">
    <property type="entry name" value="LRR_8"/>
    <property type="match status" value="3"/>
</dbReference>
<name>A0AAV9RI81_9TELE</name>
<evidence type="ECO:0000256" key="3">
    <source>
        <dbReference type="ARBA" id="ARBA00022737"/>
    </source>
</evidence>
<dbReference type="InterPro" id="IPR050333">
    <property type="entry name" value="SLRP"/>
</dbReference>